<name>A0A8T4L2Z4_9ARCH</name>
<dbReference type="InterPro" id="IPR017871">
    <property type="entry name" value="ABC_transporter-like_CS"/>
</dbReference>
<comment type="caution">
    <text evidence="5">The sequence shown here is derived from an EMBL/GenBank/DDBJ whole genome shotgun (WGS) entry which is preliminary data.</text>
</comment>
<reference evidence="5" key="1">
    <citation type="submission" date="2021-03" db="EMBL/GenBank/DDBJ databases">
        <authorList>
            <person name="Jaffe A."/>
        </authorList>
    </citation>
    <scope>NUCLEOTIDE SEQUENCE</scope>
    <source>
        <strain evidence="5">RIFCSPHIGHO2_01_FULL_AR10_44_11</strain>
    </source>
</reference>
<organism evidence="5 6">
    <name type="scientific">Candidatus Iainarchaeum sp</name>
    <dbReference type="NCBI Taxonomy" id="3101447"/>
    <lineage>
        <taxon>Archaea</taxon>
        <taxon>Candidatus Iainarchaeota</taxon>
        <taxon>Candidatus Iainarchaeia</taxon>
        <taxon>Candidatus Iainarchaeales</taxon>
        <taxon>Candidatus Iainarchaeaceae</taxon>
        <taxon>Candidatus Iainarchaeum</taxon>
    </lineage>
</organism>
<dbReference type="InterPro" id="IPR003439">
    <property type="entry name" value="ABC_transporter-like_ATP-bd"/>
</dbReference>
<evidence type="ECO:0000256" key="2">
    <source>
        <dbReference type="ARBA" id="ARBA00022741"/>
    </source>
</evidence>
<dbReference type="PROSITE" id="PS00211">
    <property type="entry name" value="ABC_TRANSPORTER_1"/>
    <property type="match status" value="1"/>
</dbReference>
<dbReference type="PANTHER" id="PTHR42788">
    <property type="entry name" value="TAURINE IMPORT ATP-BINDING PROTEIN-RELATED"/>
    <property type="match status" value="1"/>
</dbReference>
<evidence type="ECO:0000259" key="4">
    <source>
        <dbReference type="PROSITE" id="PS50893"/>
    </source>
</evidence>
<dbReference type="InterPro" id="IPR050166">
    <property type="entry name" value="ABC_transporter_ATP-bind"/>
</dbReference>
<evidence type="ECO:0000313" key="5">
    <source>
        <dbReference type="EMBL" id="MBS3057446.1"/>
    </source>
</evidence>
<dbReference type="Pfam" id="PF00005">
    <property type="entry name" value="ABC_tran"/>
    <property type="match status" value="1"/>
</dbReference>
<evidence type="ECO:0000256" key="1">
    <source>
        <dbReference type="ARBA" id="ARBA00022448"/>
    </source>
</evidence>
<feature type="domain" description="ABC transporter" evidence="4">
    <location>
        <begin position="2"/>
        <end position="216"/>
    </location>
</feature>
<keyword evidence="2" id="KW-0547">Nucleotide-binding</keyword>
<dbReference type="GO" id="GO:0005524">
    <property type="term" value="F:ATP binding"/>
    <property type="evidence" value="ECO:0007669"/>
    <property type="project" value="UniProtKB-KW"/>
</dbReference>
<protein>
    <submittedName>
        <fullName evidence="5">ABC transporter ATP-binding protein</fullName>
    </submittedName>
</protein>
<proteinExistence type="predicted"/>
<sequence>MREYVSINGLSVKMREHILKDVFLNVRKGEFVSIVGKSGAGKTTLLNALAGLVKFEGRIRKPEKTTMVFQNYSLFPWMNAEENIAFGLEKQDNEKIAELIEKTDLAGKEQYLTKQLSGGQQQRVAIARALASNPDLILLDEPFASLDSYTRMQMQGWLKDIISGNGTTIILVTHDVDEAILLSDRVLLLKDKTLHQEFAVPFTKPRDNEIRYKPLFQRLKKEIIKSL</sequence>
<dbReference type="AlphaFoldDB" id="A0A8T4L2Z4"/>
<dbReference type="InterPro" id="IPR003593">
    <property type="entry name" value="AAA+_ATPase"/>
</dbReference>
<dbReference type="Gene3D" id="3.40.50.300">
    <property type="entry name" value="P-loop containing nucleotide triphosphate hydrolases"/>
    <property type="match status" value="1"/>
</dbReference>
<evidence type="ECO:0000256" key="3">
    <source>
        <dbReference type="ARBA" id="ARBA00022840"/>
    </source>
</evidence>
<dbReference type="SMART" id="SM00382">
    <property type="entry name" value="AAA"/>
    <property type="match status" value="1"/>
</dbReference>
<dbReference type="PANTHER" id="PTHR42788:SF13">
    <property type="entry name" value="ALIPHATIC SULFONATES IMPORT ATP-BINDING PROTEIN SSUB"/>
    <property type="match status" value="1"/>
</dbReference>
<keyword evidence="3 5" id="KW-0067">ATP-binding</keyword>
<dbReference type="Proteomes" id="UP000677687">
    <property type="component" value="Unassembled WGS sequence"/>
</dbReference>
<dbReference type="InterPro" id="IPR027417">
    <property type="entry name" value="P-loop_NTPase"/>
</dbReference>
<dbReference type="SUPFAM" id="SSF52540">
    <property type="entry name" value="P-loop containing nucleoside triphosphate hydrolases"/>
    <property type="match status" value="1"/>
</dbReference>
<dbReference type="PROSITE" id="PS50893">
    <property type="entry name" value="ABC_TRANSPORTER_2"/>
    <property type="match status" value="1"/>
</dbReference>
<dbReference type="EMBL" id="JAGVWD010000035">
    <property type="protein sequence ID" value="MBS3057446.1"/>
    <property type="molecule type" value="Genomic_DNA"/>
</dbReference>
<dbReference type="GO" id="GO:0016887">
    <property type="term" value="F:ATP hydrolysis activity"/>
    <property type="evidence" value="ECO:0007669"/>
    <property type="project" value="InterPro"/>
</dbReference>
<evidence type="ECO:0000313" key="6">
    <source>
        <dbReference type="Proteomes" id="UP000677687"/>
    </source>
</evidence>
<accession>A0A8T4L2Z4</accession>
<keyword evidence="1" id="KW-0813">Transport</keyword>
<reference evidence="5" key="2">
    <citation type="submission" date="2021-05" db="EMBL/GenBank/DDBJ databases">
        <title>Protein family content uncovers lineage relationships and bacterial pathway maintenance mechanisms in DPANN archaea.</title>
        <authorList>
            <person name="Castelle C.J."/>
            <person name="Meheust R."/>
            <person name="Jaffe A.L."/>
            <person name="Seitz K."/>
            <person name="Gong X."/>
            <person name="Baker B.J."/>
            <person name="Banfield J.F."/>
        </authorList>
    </citation>
    <scope>NUCLEOTIDE SEQUENCE</scope>
    <source>
        <strain evidence="5">RIFCSPHIGHO2_01_FULL_AR10_44_11</strain>
    </source>
</reference>
<gene>
    <name evidence="5" type="ORF">J4415_02350</name>
</gene>